<gene>
    <name evidence="1" type="ORF">OG814_42380</name>
</gene>
<protein>
    <submittedName>
        <fullName evidence="1">Uncharacterized protein</fullName>
    </submittedName>
</protein>
<evidence type="ECO:0000313" key="1">
    <source>
        <dbReference type="EMBL" id="WTR75902.1"/>
    </source>
</evidence>
<accession>A0ABZ1LNC4</accession>
<dbReference type="EMBL" id="CP108189">
    <property type="protein sequence ID" value="WTR75902.1"/>
    <property type="molecule type" value="Genomic_DNA"/>
</dbReference>
<sequence length="60" mass="6166">MSPQTLAQAAMAQILAATAADKNAADQHGGDPVMNAAHAAATELDRIVHARLAEQTTART</sequence>
<name>A0ABZ1LNC4_9ACTN</name>
<dbReference type="Proteomes" id="UP001622594">
    <property type="component" value="Plasmid unnamed1"/>
</dbReference>
<proteinExistence type="predicted"/>
<geneLocation type="plasmid" evidence="1 2">
    <name>unnamed1</name>
</geneLocation>
<reference evidence="1 2" key="1">
    <citation type="submission" date="2022-10" db="EMBL/GenBank/DDBJ databases">
        <title>The complete genomes of actinobacterial strains from the NBC collection.</title>
        <authorList>
            <person name="Joergensen T.S."/>
            <person name="Alvarez Arevalo M."/>
            <person name="Sterndorff E.B."/>
            <person name="Faurdal D."/>
            <person name="Vuksanovic O."/>
            <person name="Mourched A.-S."/>
            <person name="Charusanti P."/>
            <person name="Shaw S."/>
            <person name="Blin K."/>
            <person name="Weber T."/>
        </authorList>
    </citation>
    <scope>NUCLEOTIDE SEQUENCE [LARGE SCALE GENOMIC DNA]</scope>
    <source>
        <strain evidence="1 2">NBC_00123</strain>
        <plasmid evidence="1 2">unnamed1</plasmid>
    </source>
</reference>
<keyword evidence="2" id="KW-1185">Reference proteome</keyword>
<dbReference type="RefSeq" id="WP_327166782.1">
    <property type="nucleotide sequence ID" value="NZ_CP108189.1"/>
</dbReference>
<evidence type="ECO:0000313" key="2">
    <source>
        <dbReference type="Proteomes" id="UP001622594"/>
    </source>
</evidence>
<organism evidence="1 2">
    <name type="scientific">Streptomyces zaomyceticus</name>
    <dbReference type="NCBI Taxonomy" id="68286"/>
    <lineage>
        <taxon>Bacteria</taxon>
        <taxon>Bacillati</taxon>
        <taxon>Actinomycetota</taxon>
        <taxon>Actinomycetes</taxon>
        <taxon>Kitasatosporales</taxon>
        <taxon>Streptomycetaceae</taxon>
        <taxon>Streptomyces</taxon>
    </lineage>
</organism>
<keyword evidence="1" id="KW-0614">Plasmid</keyword>